<dbReference type="SUPFAM" id="SSF54427">
    <property type="entry name" value="NTF2-like"/>
    <property type="match status" value="1"/>
</dbReference>
<dbReference type="InterPro" id="IPR032710">
    <property type="entry name" value="NTF2-like_dom_sf"/>
</dbReference>
<accession>A0AA39WB76</accession>
<evidence type="ECO:0000313" key="2">
    <source>
        <dbReference type="Proteomes" id="UP001175000"/>
    </source>
</evidence>
<sequence length="177" mass="19384">MAFPTQPSFVVHSRGWDANLLQHPVPRFLHAHEDVFDAKDLEGCKPFYASDMTHTKSNGQTFSGEAAVAALRGDCSLFAGYFHEPVFCSISETGDSYRLIGWAEMFVDLPGGGEKKYTDLQGREWECLAFWSFIYDVVKGGGSSRLPGQDVANACGPNHHLGEAIKRGIVPVEALTS</sequence>
<dbReference type="EMBL" id="JAULSU010000007">
    <property type="protein sequence ID" value="KAK0611683.1"/>
    <property type="molecule type" value="Genomic_DNA"/>
</dbReference>
<evidence type="ECO:0008006" key="3">
    <source>
        <dbReference type="Google" id="ProtNLM"/>
    </source>
</evidence>
<proteinExistence type="predicted"/>
<dbReference type="AlphaFoldDB" id="A0AA39WB76"/>
<comment type="caution">
    <text evidence="1">The sequence shown here is derived from an EMBL/GenBank/DDBJ whole genome shotgun (WGS) entry which is preliminary data.</text>
</comment>
<evidence type="ECO:0000313" key="1">
    <source>
        <dbReference type="EMBL" id="KAK0611683.1"/>
    </source>
</evidence>
<dbReference type="Proteomes" id="UP001175000">
    <property type="component" value="Unassembled WGS sequence"/>
</dbReference>
<keyword evidence="2" id="KW-1185">Reference proteome</keyword>
<protein>
    <recommendedName>
        <fullName evidence="3">SnoaL-like domain-containing protein</fullName>
    </recommendedName>
</protein>
<organism evidence="1 2">
    <name type="scientific">Immersiella caudata</name>
    <dbReference type="NCBI Taxonomy" id="314043"/>
    <lineage>
        <taxon>Eukaryota</taxon>
        <taxon>Fungi</taxon>
        <taxon>Dikarya</taxon>
        <taxon>Ascomycota</taxon>
        <taxon>Pezizomycotina</taxon>
        <taxon>Sordariomycetes</taxon>
        <taxon>Sordariomycetidae</taxon>
        <taxon>Sordariales</taxon>
        <taxon>Lasiosphaeriaceae</taxon>
        <taxon>Immersiella</taxon>
    </lineage>
</organism>
<reference evidence="1" key="1">
    <citation type="submission" date="2023-06" db="EMBL/GenBank/DDBJ databases">
        <title>Genome-scale phylogeny and comparative genomics of the fungal order Sordariales.</title>
        <authorList>
            <consortium name="Lawrence Berkeley National Laboratory"/>
            <person name="Hensen N."/>
            <person name="Bonometti L."/>
            <person name="Westerberg I."/>
            <person name="Brannstrom I.O."/>
            <person name="Guillou S."/>
            <person name="Cros-Aarteil S."/>
            <person name="Calhoun S."/>
            <person name="Haridas S."/>
            <person name="Kuo A."/>
            <person name="Mondo S."/>
            <person name="Pangilinan J."/>
            <person name="Riley R."/>
            <person name="Labutti K."/>
            <person name="Andreopoulos B."/>
            <person name="Lipzen A."/>
            <person name="Chen C."/>
            <person name="Yanf M."/>
            <person name="Daum C."/>
            <person name="Ng V."/>
            <person name="Clum A."/>
            <person name="Steindorff A."/>
            <person name="Ohm R."/>
            <person name="Martin F."/>
            <person name="Silar P."/>
            <person name="Natvig D."/>
            <person name="Lalanne C."/>
            <person name="Gautier V."/>
            <person name="Ament-Velasquez S.L."/>
            <person name="Kruys A."/>
            <person name="Hutchinson M.I."/>
            <person name="Powell A.J."/>
            <person name="Barry K."/>
            <person name="Miller A.N."/>
            <person name="Grigoriev I.V."/>
            <person name="Debuchy R."/>
            <person name="Gladieux P."/>
            <person name="Thoren M.H."/>
            <person name="Johannesson H."/>
        </authorList>
    </citation>
    <scope>NUCLEOTIDE SEQUENCE</scope>
    <source>
        <strain evidence="1">CBS 606.72</strain>
    </source>
</reference>
<name>A0AA39WB76_9PEZI</name>
<gene>
    <name evidence="1" type="ORF">B0T14DRAFT_333617</name>
</gene>